<dbReference type="GO" id="GO:0006465">
    <property type="term" value="P:signal peptide processing"/>
    <property type="evidence" value="ECO:0007669"/>
    <property type="project" value="TreeGrafter"/>
</dbReference>
<evidence type="ECO:0000256" key="4">
    <source>
        <dbReference type="ARBA" id="ARBA00022692"/>
    </source>
</evidence>
<dbReference type="InterPro" id="IPR000045">
    <property type="entry name" value="Prepilin_IV_endopep_pep"/>
</dbReference>
<feature type="domain" description="Prepilin peptidase A24 N-terminal" evidence="9">
    <location>
        <begin position="13"/>
        <end position="95"/>
    </location>
</feature>
<evidence type="ECO:0000256" key="2">
    <source>
        <dbReference type="ARBA" id="ARBA00005801"/>
    </source>
</evidence>
<evidence type="ECO:0000256" key="1">
    <source>
        <dbReference type="ARBA" id="ARBA00004651"/>
    </source>
</evidence>
<dbReference type="Pfam" id="PF06750">
    <property type="entry name" value="A24_N_bact"/>
    <property type="match status" value="1"/>
</dbReference>
<feature type="transmembrane region" description="Helical" evidence="7">
    <location>
        <begin position="6"/>
        <end position="26"/>
    </location>
</feature>
<feature type="transmembrane region" description="Helical" evidence="7">
    <location>
        <begin position="76"/>
        <end position="94"/>
    </location>
</feature>
<evidence type="ECO:0000256" key="7">
    <source>
        <dbReference type="SAM" id="Phobius"/>
    </source>
</evidence>
<dbReference type="GO" id="GO:0004190">
    <property type="term" value="F:aspartic-type endopeptidase activity"/>
    <property type="evidence" value="ECO:0007669"/>
    <property type="project" value="InterPro"/>
</dbReference>
<dbReference type="PANTHER" id="PTHR30487">
    <property type="entry name" value="TYPE 4 PREPILIN-LIKE PROTEINS LEADER PEPTIDE-PROCESSING ENZYME"/>
    <property type="match status" value="1"/>
</dbReference>
<comment type="subcellular location">
    <subcellularLocation>
        <location evidence="1">Cell membrane</location>
        <topology evidence="1">Multi-pass membrane protein</topology>
    </subcellularLocation>
</comment>
<evidence type="ECO:0000256" key="3">
    <source>
        <dbReference type="ARBA" id="ARBA00022475"/>
    </source>
</evidence>
<name>A0A7V2SIE2_9BACT</name>
<dbReference type="Pfam" id="PF01478">
    <property type="entry name" value="Peptidase_A24"/>
    <property type="match status" value="1"/>
</dbReference>
<protein>
    <submittedName>
        <fullName evidence="10">Prepilin peptidase</fullName>
    </submittedName>
</protein>
<dbReference type="PANTHER" id="PTHR30487:SF0">
    <property type="entry name" value="PREPILIN LEADER PEPTIDASE_N-METHYLTRANSFERASE-RELATED"/>
    <property type="match status" value="1"/>
</dbReference>
<keyword evidence="4 7" id="KW-0812">Transmembrane</keyword>
<dbReference type="Proteomes" id="UP000885722">
    <property type="component" value="Unassembled WGS sequence"/>
</dbReference>
<organism evidence="10">
    <name type="scientific">Nitratifractor salsuginis</name>
    <dbReference type="NCBI Taxonomy" id="269261"/>
    <lineage>
        <taxon>Bacteria</taxon>
        <taxon>Pseudomonadati</taxon>
        <taxon>Campylobacterota</taxon>
        <taxon>Epsilonproteobacteria</taxon>
        <taxon>Campylobacterales</taxon>
        <taxon>Sulfurovaceae</taxon>
        <taxon>Nitratifractor</taxon>
    </lineage>
</organism>
<dbReference type="GO" id="GO:0005886">
    <property type="term" value="C:plasma membrane"/>
    <property type="evidence" value="ECO:0007669"/>
    <property type="project" value="UniProtKB-SubCell"/>
</dbReference>
<dbReference type="AlphaFoldDB" id="A0A7V2SIE2"/>
<sequence>MAETLIWTLGVFLLGLMVGSFLNVVIHRTPRGENIAWPGSHCPKCGENLRWYHNVPFLSWIALGGRCAFCHEPISVRYPLVELLNGLLWAALYLKLAPQLQNHIDVAGLLYFLLIAATFSALLALSMIDFEYLAVPDSINFFALVTALLAAAAHAWQVGDWGIALQALRDAAIAAGGLWLLAWLIGKATGKEAMGGADVIVAGTMAALLGLVGFFVALFLSAILAIVPSLLARDTIIPFVPFLALGTLILYLLDRPIYHLLERLIYG</sequence>
<feature type="transmembrane region" description="Helical" evidence="7">
    <location>
        <begin position="139"/>
        <end position="157"/>
    </location>
</feature>
<evidence type="ECO:0000259" key="9">
    <source>
        <dbReference type="Pfam" id="PF06750"/>
    </source>
</evidence>
<gene>
    <name evidence="10" type="ORF">ENJ74_01615</name>
</gene>
<evidence type="ECO:0000256" key="5">
    <source>
        <dbReference type="ARBA" id="ARBA00022989"/>
    </source>
</evidence>
<dbReference type="EMBL" id="DRNO01000110">
    <property type="protein sequence ID" value="HFC03546.1"/>
    <property type="molecule type" value="Genomic_DNA"/>
</dbReference>
<comment type="caution">
    <text evidence="10">The sequence shown here is derived from an EMBL/GenBank/DDBJ whole genome shotgun (WGS) entry which is preliminary data.</text>
</comment>
<dbReference type="InterPro" id="IPR050882">
    <property type="entry name" value="Prepilin_peptidase/N-MTase"/>
</dbReference>
<proteinExistence type="inferred from homology"/>
<keyword evidence="5 7" id="KW-1133">Transmembrane helix</keyword>
<feature type="transmembrane region" description="Helical" evidence="7">
    <location>
        <begin position="236"/>
        <end position="253"/>
    </location>
</feature>
<dbReference type="Gene3D" id="1.20.120.1220">
    <property type="match status" value="1"/>
</dbReference>
<evidence type="ECO:0000313" key="10">
    <source>
        <dbReference type="EMBL" id="HFC03546.1"/>
    </source>
</evidence>
<feature type="domain" description="Prepilin type IV endopeptidase peptidase" evidence="8">
    <location>
        <begin position="118"/>
        <end position="228"/>
    </location>
</feature>
<accession>A0A7V2SIE2</accession>
<dbReference type="InterPro" id="IPR010627">
    <property type="entry name" value="Prepilin_pept_A24_N"/>
</dbReference>
<feature type="transmembrane region" description="Helical" evidence="7">
    <location>
        <begin position="106"/>
        <end position="127"/>
    </location>
</feature>
<comment type="similarity">
    <text evidence="2">Belongs to the peptidase A24 family.</text>
</comment>
<keyword evidence="3" id="KW-1003">Cell membrane</keyword>
<evidence type="ECO:0000259" key="8">
    <source>
        <dbReference type="Pfam" id="PF01478"/>
    </source>
</evidence>
<reference evidence="10" key="1">
    <citation type="journal article" date="2020" name="mSystems">
        <title>Genome- and Community-Level Interaction Insights into Carbon Utilization and Element Cycling Functions of Hydrothermarchaeota in Hydrothermal Sediment.</title>
        <authorList>
            <person name="Zhou Z."/>
            <person name="Liu Y."/>
            <person name="Xu W."/>
            <person name="Pan J."/>
            <person name="Luo Z.H."/>
            <person name="Li M."/>
        </authorList>
    </citation>
    <scope>NUCLEOTIDE SEQUENCE [LARGE SCALE GENOMIC DNA]</scope>
    <source>
        <strain evidence="10">HyVt-513</strain>
    </source>
</reference>
<evidence type="ECO:0000256" key="6">
    <source>
        <dbReference type="ARBA" id="ARBA00023136"/>
    </source>
</evidence>
<feature type="transmembrane region" description="Helical" evidence="7">
    <location>
        <begin position="163"/>
        <end position="185"/>
    </location>
</feature>
<feature type="transmembrane region" description="Helical" evidence="7">
    <location>
        <begin position="197"/>
        <end position="230"/>
    </location>
</feature>
<keyword evidence="6 7" id="KW-0472">Membrane</keyword>